<dbReference type="PANTHER" id="PTHR43857:SF1">
    <property type="entry name" value="YJGH FAMILY PROTEIN"/>
    <property type="match status" value="1"/>
</dbReference>
<gene>
    <name evidence="1" type="ORF">FHP25_26560</name>
</gene>
<dbReference type="PANTHER" id="PTHR43857">
    <property type="entry name" value="BLR7761 PROTEIN"/>
    <property type="match status" value="1"/>
</dbReference>
<comment type="caution">
    <text evidence="1">The sequence shown here is derived from an EMBL/GenBank/DDBJ whole genome shotgun (WGS) entry which is preliminary data.</text>
</comment>
<dbReference type="AlphaFoldDB" id="A0A5C8PFW8"/>
<keyword evidence="2" id="KW-1185">Reference proteome</keyword>
<dbReference type="OrthoDB" id="9803101at2"/>
<evidence type="ECO:0000313" key="2">
    <source>
        <dbReference type="Proteomes" id="UP000321638"/>
    </source>
</evidence>
<reference evidence="1 2" key="1">
    <citation type="submission" date="2019-06" db="EMBL/GenBank/DDBJ databases">
        <title>New taxonomy in bacterial strain CC-CFT640, isolated from vineyard.</title>
        <authorList>
            <person name="Lin S.-Y."/>
            <person name="Tsai C.-F."/>
            <person name="Young C.-C."/>
        </authorList>
    </citation>
    <scope>NUCLEOTIDE SEQUENCE [LARGE SCALE GENOMIC DNA]</scope>
    <source>
        <strain evidence="1 2">CC-CFT640</strain>
    </source>
</reference>
<dbReference type="Gene3D" id="3.30.1330.40">
    <property type="entry name" value="RutC-like"/>
    <property type="match status" value="1"/>
</dbReference>
<protein>
    <submittedName>
        <fullName evidence="1">RidA family protein</fullName>
    </submittedName>
</protein>
<dbReference type="EMBL" id="VDUZ01000035">
    <property type="protein sequence ID" value="TXL72194.1"/>
    <property type="molecule type" value="Genomic_DNA"/>
</dbReference>
<organism evidence="1 2">
    <name type="scientific">Vineibacter terrae</name>
    <dbReference type="NCBI Taxonomy" id="2586908"/>
    <lineage>
        <taxon>Bacteria</taxon>
        <taxon>Pseudomonadati</taxon>
        <taxon>Pseudomonadota</taxon>
        <taxon>Alphaproteobacteria</taxon>
        <taxon>Hyphomicrobiales</taxon>
        <taxon>Vineibacter</taxon>
    </lineage>
</organism>
<proteinExistence type="predicted"/>
<evidence type="ECO:0000313" key="1">
    <source>
        <dbReference type="EMBL" id="TXL72194.1"/>
    </source>
</evidence>
<dbReference type="CDD" id="cd00448">
    <property type="entry name" value="YjgF_YER057c_UK114_family"/>
    <property type="match status" value="1"/>
</dbReference>
<dbReference type="InterPro" id="IPR006175">
    <property type="entry name" value="YjgF/YER057c/UK114"/>
</dbReference>
<dbReference type="Pfam" id="PF01042">
    <property type="entry name" value="Ribonuc_L-PSP"/>
    <property type="match status" value="1"/>
</dbReference>
<dbReference type="InterPro" id="IPR035959">
    <property type="entry name" value="RutC-like_sf"/>
</dbReference>
<name>A0A5C8PFW8_9HYPH</name>
<dbReference type="SUPFAM" id="SSF55298">
    <property type="entry name" value="YjgF-like"/>
    <property type="match status" value="1"/>
</dbReference>
<sequence length="148" mass="15564">MIADPPGPRRTRMSDIAYTPILPEGWPRPRGFTQAVAATATRTIRVSGQVGQKPGASVEAGLDIGGQWQLALANVITVVRSAGGDIRNIVLLRAYVTDVAEFRDAGPAIGAAWQATLGRHFPAMTLVGVTGLIDPNAKVEIEAEAVLP</sequence>
<accession>A0A5C8PFW8</accession>
<dbReference type="Proteomes" id="UP000321638">
    <property type="component" value="Unassembled WGS sequence"/>
</dbReference>